<comment type="similarity">
    <text evidence="1">Belongs to the LysR transcriptional regulatory family.</text>
</comment>
<dbReference type="InterPro" id="IPR036390">
    <property type="entry name" value="WH_DNA-bd_sf"/>
</dbReference>
<dbReference type="Proteomes" id="UP000005835">
    <property type="component" value="Unassembled WGS sequence"/>
</dbReference>
<dbReference type="STRING" id="742823.HMPREF9465_01301"/>
<gene>
    <name evidence="6" type="ORF">HMPREF9465_01301</name>
</gene>
<keyword evidence="7" id="KW-1185">Reference proteome</keyword>
<proteinExistence type="inferred from homology"/>
<dbReference type="PANTHER" id="PTHR30126:SF40">
    <property type="entry name" value="HTH-TYPE TRANSCRIPTIONAL REGULATOR GLTR"/>
    <property type="match status" value="1"/>
</dbReference>
<dbReference type="HOGENOM" id="CLU_1371595_0_0_4"/>
<keyword evidence="2" id="KW-0805">Transcription regulation</keyword>
<sequence length="199" mass="21034">MKIRQIKAFLAIVSTGGVRPAAKKLCLTPSTVAKSIGQLESDLGAPLFERSALNLRLNAADPPSSSSSRAAFSQTAELSALVEEPLFEVDHGIVAAPGHPVLAPDADLKTVFAQSEWLTTVQDEGFLLEKLGGLGISPERVTLCDFFGIDALKGRNDALTLSPLSVIEDSLYAGRPRRTSPCALSAFSPHRLLLSPKGG</sequence>
<dbReference type="PROSITE" id="PS50931">
    <property type="entry name" value="HTH_LYSR"/>
    <property type="match status" value="1"/>
</dbReference>
<dbReference type="InterPro" id="IPR036388">
    <property type="entry name" value="WH-like_DNA-bd_sf"/>
</dbReference>
<dbReference type="EMBL" id="ADMG01000031">
    <property type="protein sequence ID" value="EKB31196.1"/>
    <property type="molecule type" value="Genomic_DNA"/>
</dbReference>
<dbReference type="AlphaFoldDB" id="K1JLY6"/>
<dbReference type="SUPFAM" id="SSF46785">
    <property type="entry name" value="Winged helix' DNA-binding domain"/>
    <property type="match status" value="1"/>
</dbReference>
<accession>K1JLY6</accession>
<dbReference type="RefSeq" id="WP_005435280.1">
    <property type="nucleotide sequence ID" value="NZ_JH815516.1"/>
</dbReference>
<evidence type="ECO:0000313" key="6">
    <source>
        <dbReference type="EMBL" id="EKB31196.1"/>
    </source>
</evidence>
<dbReference type="eggNOG" id="COG0583">
    <property type="taxonomic scope" value="Bacteria"/>
</dbReference>
<comment type="caution">
    <text evidence="6">The sequence shown here is derived from an EMBL/GenBank/DDBJ whole genome shotgun (WGS) entry which is preliminary data.</text>
</comment>
<dbReference type="GO" id="GO:0003700">
    <property type="term" value="F:DNA-binding transcription factor activity"/>
    <property type="evidence" value="ECO:0007669"/>
    <property type="project" value="InterPro"/>
</dbReference>
<dbReference type="InterPro" id="IPR000847">
    <property type="entry name" value="LysR_HTH_N"/>
</dbReference>
<organism evidence="6 7">
    <name type="scientific">Sutterella wadsworthensis 2_1_59BFAA</name>
    <dbReference type="NCBI Taxonomy" id="742823"/>
    <lineage>
        <taxon>Bacteria</taxon>
        <taxon>Pseudomonadati</taxon>
        <taxon>Pseudomonadota</taxon>
        <taxon>Betaproteobacteria</taxon>
        <taxon>Burkholderiales</taxon>
        <taxon>Sutterellaceae</taxon>
        <taxon>Sutterella</taxon>
    </lineage>
</organism>
<dbReference type="Pfam" id="PF00126">
    <property type="entry name" value="HTH_1"/>
    <property type="match status" value="1"/>
</dbReference>
<protein>
    <recommendedName>
        <fullName evidence="5">HTH lysR-type domain-containing protein</fullName>
    </recommendedName>
</protein>
<dbReference type="PATRIC" id="fig|742823.3.peg.1284"/>
<dbReference type="PANTHER" id="PTHR30126">
    <property type="entry name" value="HTH-TYPE TRANSCRIPTIONAL REGULATOR"/>
    <property type="match status" value="1"/>
</dbReference>
<evidence type="ECO:0000256" key="1">
    <source>
        <dbReference type="ARBA" id="ARBA00009437"/>
    </source>
</evidence>
<evidence type="ECO:0000259" key="5">
    <source>
        <dbReference type="PROSITE" id="PS50931"/>
    </source>
</evidence>
<keyword evidence="4" id="KW-0804">Transcription</keyword>
<evidence type="ECO:0000256" key="4">
    <source>
        <dbReference type="ARBA" id="ARBA00023163"/>
    </source>
</evidence>
<feature type="domain" description="HTH lysR-type" evidence="5">
    <location>
        <begin position="1"/>
        <end position="58"/>
    </location>
</feature>
<name>K1JLY6_9BURK</name>
<evidence type="ECO:0000313" key="7">
    <source>
        <dbReference type="Proteomes" id="UP000005835"/>
    </source>
</evidence>
<keyword evidence="3" id="KW-0238">DNA-binding</keyword>
<evidence type="ECO:0000256" key="3">
    <source>
        <dbReference type="ARBA" id="ARBA00023125"/>
    </source>
</evidence>
<dbReference type="GO" id="GO:0000976">
    <property type="term" value="F:transcription cis-regulatory region binding"/>
    <property type="evidence" value="ECO:0007669"/>
    <property type="project" value="TreeGrafter"/>
</dbReference>
<evidence type="ECO:0000256" key="2">
    <source>
        <dbReference type="ARBA" id="ARBA00023015"/>
    </source>
</evidence>
<dbReference type="Gene3D" id="1.10.10.10">
    <property type="entry name" value="Winged helix-like DNA-binding domain superfamily/Winged helix DNA-binding domain"/>
    <property type="match status" value="1"/>
</dbReference>
<reference evidence="6 7" key="1">
    <citation type="submission" date="2012-05" db="EMBL/GenBank/DDBJ databases">
        <title>The Genome Sequence of Sutterella wadsworthensis 2_1_59BFAA.</title>
        <authorList>
            <consortium name="The Broad Institute Genome Sequencing Platform"/>
            <person name="Earl A."/>
            <person name="Ward D."/>
            <person name="Feldgarden M."/>
            <person name="Gevers D."/>
            <person name="Daigneault M."/>
            <person name="Strauss J."/>
            <person name="Allen-Vercoe E."/>
            <person name="Walker B."/>
            <person name="Young S.K."/>
            <person name="Zeng Q."/>
            <person name="Gargeya S."/>
            <person name="Fitzgerald M."/>
            <person name="Haas B."/>
            <person name="Abouelleil A."/>
            <person name="Alvarado L."/>
            <person name="Arachchi H.M."/>
            <person name="Berlin A.M."/>
            <person name="Chapman S.B."/>
            <person name="Goldberg J."/>
            <person name="Griggs A."/>
            <person name="Gujja S."/>
            <person name="Hansen M."/>
            <person name="Howarth C."/>
            <person name="Imamovic A."/>
            <person name="Larimer J."/>
            <person name="McCowen C."/>
            <person name="Montmayeur A."/>
            <person name="Murphy C."/>
            <person name="Neiman D."/>
            <person name="Pearson M."/>
            <person name="Priest M."/>
            <person name="Roberts A."/>
            <person name="Saif S."/>
            <person name="Shea T."/>
            <person name="Sisk P."/>
            <person name="Sykes S."/>
            <person name="Wortman J."/>
            <person name="Nusbaum C."/>
            <person name="Birren B."/>
        </authorList>
    </citation>
    <scope>NUCLEOTIDE SEQUENCE [LARGE SCALE GENOMIC DNA]</scope>
    <source>
        <strain evidence="6 7">2_1_59BFAA</strain>
    </source>
</reference>